<feature type="transmembrane region" description="Helical" evidence="2">
    <location>
        <begin position="158"/>
        <end position="179"/>
    </location>
</feature>
<name>A0ABM3W0I4_ERIEU</name>
<dbReference type="PANTHER" id="PTHR38648:SF1">
    <property type="entry name" value="FERTILIZATION-INFLUENCING MEMBRANE PROTEIN"/>
    <property type="match status" value="1"/>
</dbReference>
<feature type="region of interest" description="Disordered" evidence="1">
    <location>
        <begin position="1"/>
        <end position="61"/>
    </location>
</feature>
<dbReference type="InterPro" id="IPR038813">
    <property type="entry name" value="FIMP"/>
</dbReference>
<dbReference type="RefSeq" id="XP_060030093.1">
    <property type="nucleotide sequence ID" value="XM_060174110.1"/>
</dbReference>
<dbReference type="PANTHER" id="PTHR38648">
    <property type="entry name" value="RIKEN CDNA 4930451I11 GENE"/>
    <property type="match status" value="1"/>
</dbReference>
<organism evidence="3 4">
    <name type="scientific">Erinaceus europaeus</name>
    <name type="common">Western European hedgehog</name>
    <dbReference type="NCBI Taxonomy" id="9365"/>
    <lineage>
        <taxon>Eukaryota</taxon>
        <taxon>Metazoa</taxon>
        <taxon>Chordata</taxon>
        <taxon>Craniata</taxon>
        <taxon>Vertebrata</taxon>
        <taxon>Euteleostomi</taxon>
        <taxon>Mammalia</taxon>
        <taxon>Eutheria</taxon>
        <taxon>Laurasiatheria</taxon>
        <taxon>Eulipotyphla</taxon>
        <taxon>Erinaceidae</taxon>
        <taxon>Erinaceinae</taxon>
        <taxon>Erinaceus</taxon>
    </lineage>
</organism>
<evidence type="ECO:0000256" key="1">
    <source>
        <dbReference type="SAM" id="MobiDB-lite"/>
    </source>
</evidence>
<evidence type="ECO:0000256" key="2">
    <source>
        <dbReference type="SAM" id="Phobius"/>
    </source>
</evidence>
<proteinExistence type="predicted"/>
<keyword evidence="2" id="KW-0812">Transmembrane</keyword>
<sequence>MATAAPAPPPWSPGRPLSAGAGPGRGLESRSDPGVPEAHLIAGGGYRPPRKESSRCSPRLSSAHTSRSSIYIAVPSTFCLGLQGWCRGCWALVTGLYSVSPAPSVRRAESLVLGAETTSSLDQREFFDYPDSDQVQLLAVAQFIGERPVLFVDSSSRVFNHILVGVLVAAFLFIFFQFCTHLSCQKGA</sequence>
<keyword evidence="3" id="KW-1185">Reference proteome</keyword>
<feature type="compositionally biased region" description="Pro residues" evidence="1">
    <location>
        <begin position="1"/>
        <end position="13"/>
    </location>
</feature>
<evidence type="ECO:0000313" key="4">
    <source>
        <dbReference type="RefSeq" id="XP_060030093.1"/>
    </source>
</evidence>
<dbReference type="Pfam" id="PF17672">
    <property type="entry name" value="FIMP"/>
    <property type="match status" value="1"/>
</dbReference>
<reference evidence="4" key="1">
    <citation type="submission" date="2025-08" db="UniProtKB">
        <authorList>
            <consortium name="RefSeq"/>
        </authorList>
    </citation>
    <scope>IDENTIFICATION</scope>
</reference>
<dbReference type="Proteomes" id="UP001652624">
    <property type="component" value="Chromosome 15"/>
</dbReference>
<accession>A0ABM3W0I4</accession>
<keyword evidence="2" id="KW-1133">Transmembrane helix</keyword>
<keyword evidence="2" id="KW-0472">Membrane</keyword>
<gene>
    <name evidence="4" type="primary">C15H16orf92</name>
</gene>
<dbReference type="GeneID" id="103123991"/>
<evidence type="ECO:0000313" key="3">
    <source>
        <dbReference type="Proteomes" id="UP001652624"/>
    </source>
</evidence>
<protein>
    <submittedName>
        <fullName evidence="4">Fertilization-influencing membrane protein</fullName>
    </submittedName>
</protein>